<evidence type="ECO:0000313" key="3">
    <source>
        <dbReference type="EMBL" id="MFC4505949.1"/>
    </source>
</evidence>
<accession>A0ABV9B1P2</accession>
<evidence type="ECO:0000313" key="4">
    <source>
        <dbReference type="Proteomes" id="UP001595839"/>
    </source>
</evidence>
<sequence>MIKSLLRALPALARSVVPLAGPATAVPVGARPAGGPAAAGPTAATPKEAAPLAGTDVPLFQTLAWIEEAPEGPRAGYSREQFKHWNKGLNATDGCDTRREVILAEALEAPEIGLRCALTGGRWWSEYDQVWITSASSLDVDHMLSAPTTYQRRSKCCSTGHRHTADTFGADPDSDVRGE</sequence>
<evidence type="ECO:0000256" key="2">
    <source>
        <dbReference type="SAM" id="SignalP"/>
    </source>
</evidence>
<evidence type="ECO:0000256" key="1">
    <source>
        <dbReference type="SAM" id="MobiDB-lite"/>
    </source>
</evidence>
<dbReference type="EMBL" id="JBHSFK010000039">
    <property type="protein sequence ID" value="MFC4505949.1"/>
    <property type="molecule type" value="Genomic_DNA"/>
</dbReference>
<feature type="signal peptide" evidence="2">
    <location>
        <begin position="1"/>
        <end position="25"/>
    </location>
</feature>
<keyword evidence="4" id="KW-1185">Reference proteome</keyword>
<feature type="region of interest" description="Disordered" evidence="1">
    <location>
        <begin position="160"/>
        <end position="179"/>
    </location>
</feature>
<keyword evidence="2" id="KW-0732">Signal</keyword>
<protein>
    <recommendedName>
        <fullName evidence="5">HNH endonuclease</fullName>
    </recommendedName>
</protein>
<organism evidence="3 4">
    <name type="scientific">Streptomyces vulcanius</name>
    <dbReference type="NCBI Taxonomy" id="1441876"/>
    <lineage>
        <taxon>Bacteria</taxon>
        <taxon>Bacillati</taxon>
        <taxon>Actinomycetota</taxon>
        <taxon>Actinomycetes</taxon>
        <taxon>Kitasatosporales</taxon>
        <taxon>Streptomycetaceae</taxon>
        <taxon>Streptomyces</taxon>
    </lineage>
</organism>
<comment type="caution">
    <text evidence="3">The sequence shown here is derived from an EMBL/GenBank/DDBJ whole genome shotgun (WGS) entry which is preliminary data.</text>
</comment>
<feature type="chain" id="PRO_5045731220" description="HNH endonuclease" evidence="2">
    <location>
        <begin position="26"/>
        <end position="179"/>
    </location>
</feature>
<evidence type="ECO:0008006" key="5">
    <source>
        <dbReference type="Google" id="ProtNLM"/>
    </source>
</evidence>
<dbReference type="RefSeq" id="WP_381183244.1">
    <property type="nucleotide sequence ID" value="NZ_JBHSFK010000039.1"/>
</dbReference>
<reference evidence="4" key="1">
    <citation type="journal article" date="2019" name="Int. J. Syst. Evol. Microbiol.">
        <title>The Global Catalogue of Microorganisms (GCM) 10K type strain sequencing project: providing services to taxonomists for standard genome sequencing and annotation.</title>
        <authorList>
            <consortium name="The Broad Institute Genomics Platform"/>
            <consortium name="The Broad Institute Genome Sequencing Center for Infectious Disease"/>
            <person name="Wu L."/>
            <person name="Ma J."/>
        </authorList>
    </citation>
    <scope>NUCLEOTIDE SEQUENCE [LARGE SCALE GENOMIC DNA]</scope>
    <source>
        <strain evidence="4">CGMCC 4.7177</strain>
    </source>
</reference>
<dbReference type="Proteomes" id="UP001595839">
    <property type="component" value="Unassembled WGS sequence"/>
</dbReference>
<name>A0ABV9B1P2_9ACTN</name>
<gene>
    <name evidence="3" type="ORF">ACFPIH_41980</name>
</gene>
<proteinExistence type="predicted"/>